<sequence length="297" mass="33181">MKLRLSNAPCSWGIEFADNPTNPAWETVLSETSQAGYKATELGPLGYLPTDPKQLNAKLQQYGLELIAGTIFKHLHDPSQRDAILAYTHETCKVMQPQGAKYMVVIDHVSSPRTDQAGQIETADRLSDSQWSEMMKTITELAIICKSYDITPVLHPHAGTYIEYRDEIDRAMNDLDADLVQLVVDSGHSIYAGINPAELIRTYQDRVAYLHFKDINKSVHDKATAEGIDFYTAIGQGIFCPLGNGCVNFEEIRQTLNDINYDGWVTVEQDVDPAVENSSLEDAKESLDFIHDKVIQS</sequence>
<dbReference type="PANTHER" id="PTHR12110:SF41">
    <property type="entry name" value="INOSOSE DEHYDRATASE"/>
    <property type="match status" value="1"/>
</dbReference>
<name>A0A5C6Q700_9GAMM</name>
<dbReference type="OrthoDB" id="9804047at2"/>
<evidence type="ECO:0000313" key="2">
    <source>
        <dbReference type="EMBL" id="TWX64357.1"/>
    </source>
</evidence>
<keyword evidence="3" id="KW-1185">Reference proteome</keyword>
<dbReference type="Gene3D" id="3.20.20.150">
    <property type="entry name" value="Divalent-metal-dependent TIM barrel enzymes"/>
    <property type="match status" value="1"/>
</dbReference>
<dbReference type="InterPro" id="IPR036237">
    <property type="entry name" value="Xyl_isomerase-like_sf"/>
</dbReference>
<feature type="domain" description="Xylose isomerase-like TIM barrel" evidence="1">
    <location>
        <begin position="31"/>
        <end position="290"/>
    </location>
</feature>
<evidence type="ECO:0000259" key="1">
    <source>
        <dbReference type="Pfam" id="PF01261"/>
    </source>
</evidence>
<dbReference type="PANTHER" id="PTHR12110">
    <property type="entry name" value="HYDROXYPYRUVATE ISOMERASE"/>
    <property type="match status" value="1"/>
</dbReference>
<dbReference type="AlphaFoldDB" id="A0A5C6Q700"/>
<organism evidence="2 3">
    <name type="scientific">Colwellia demingiae</name>
    <dbReference type="NCBI Taxonomy" id="89401"/>
    <lineage>
        <taxon>Bacteria</taxon>
        <taxon>Pseudomonadati</taxon>
        <taxon>Pseudomonadota</taxon>
        <taxon>Gammaproteobacteria</taxon>
        <taxon>Alteromonadales</taxon>
        <taxon>Colwelliaceae</taxon>
        <taxon>Colwellia</taxon>
    </lineage>
</organism>
<dbReference type="RefSeq" id="WP_146791333.1">
    <property type="nucleotide sequence ID" value="NZ_VOLT01000014.1"/>
</dbReference>
<dbReference type="Proteomes" id="UP000321822">
    <property type="component" value="Unassembled WGS sequence"/>
</dbReference>
<protein>
    <submittedName>
        <fullName evidence="2">TIM barrel protein</fullName>
    </submittedName>
</protein>
<evidence type="ECO:0000313" key="3">
    <source>
        <dbReference type="Proteomes" id="UP000321822"/>
    </source>
</evidence>
<gene>
    <name evidence="2" type="ORF">ESZ36_20520</name>
</gene>
<dbReference type="Pfam" id="PF01261">
    <property type="entry name" value="AP_endonuc_2"/>
    <property type="match status" value="1"/>
</dbReference>
<dbReference type="SUPFAM" id="SSF51658">
    <property type="entry name" value="Xylose isomerase-like"/>
    <property type="match status" value="1"/>
</dbReference>
<proteinExistence type="predicted"/>
<dbReference type="EMBL" id="VOLT01000014">
    <property type="protein sequence ID" value="TWX64357.1"/>
    <property type="molecule type" value="Genomic_DNA"/>
</dbReference>
<comment type="caution">
    <text evidence="2">The sequence shown here is derived from an EMBL/GenBank/DDBJ whole genome shotgun (WGS) entry which is preliminary data.</text>
</comment>
<dbReference type="InterPro" id="IPR013022">
    <property type="entry name" value="Xyl_isomerase-like_TIM-brl"/>
</dbReference>
<reference evidence="2 3" key="1">
    <citation type="submission" date="2019-07" db="EMBL/GenBank/DDBJ databases">
        <title>Genomes of sea-ice associated Colwellia species.</title>
        <authorList>
            <person name="Bowman J.P."/>
        </authorList>
    </citation>
    <scope>NUCLEOTIDE SEQUENCE [LARGE SCALE GENOMIC DNA]</scope>
    <source>
        <strain evidence="2 3">ACAM 459</strain>
    </source>
</reference>
<accession>A0A5C6Q700</accession>
<dbReference type="InterPro" id="IPR050312">
    <property type="entry name" value="IolE/XylAMocC-like"/>
</dbReference>